<accession>A0A9D2P892</accession>
<dbReference type="Gene3D" id="2.70.70.10">
    <property type="entry name" value="Glucose Permease (Domain IIA)"/>
    <property type="match status" value="1"/>
</dbReference>
<evidence type="ECO:0000256" key="2">
    <source>
        <dbReference type="SAM" id="SignalP"/>
    </source>
</evidence>
<dbReference type="EMBL" id="DWWN01000053">
    <property type="protein sequence ID" value="HJC46116.1"/>
    <property type="molecule type" value="Genomic_DNA"/>
</dbReference>
<dbReference type="Proteomes" id="UP000823906">
    <property type="component" value="Unassembled WGS sequence"/>
</dbReference>
<comment type="caution">
    <text evidence="4">The sequence shown here is derived from an EMBL/GenBank/DDBJ whole genome shotgun (WGS) entry which is preliminary data.</text>
</comment>
<dbReference type="CDD" id="cd12797">
    <property type="entry name" value="M23_peptidase"/>
    <property type="match status" value="1"/>
</dbReference>
<evidence type="ECO:0000313" key="4">
    <source>
        <dbReference type="EMBL" id="HJC46116.1"/>
    </source>
</evidence>
<feature type="chain" id="PRO_5038712563" evidence="2">
    <location>
        <begin position="42"/>
        <end position="200"/>
    </location>
</feature>
<dbReference type="InterPro" id="IPR016047">
    <property type="entry name" value="M23ase_b-sheet_dom"/>
</dbReference>
<name>A0A9D2P892_9FIRM</name>
<feature type="signal peptide" evidence="2">
    <location>
        <begin position="1"/>
        <end position="41"/>
    </location>
</feature>
<keyword evidence="1 2" id="KW-0732">Signal</keyword>
<dbReference type="PANTHER" id="PTHR21666:SF289">
    <property type="entry name" value="L-ALA--D-GLU ENDOPEPTIDASE"/>
    <property type="match status" value="1"/>
</dbReference>
<protein>
    <submittedName>
        <fullName evidence="4">M23 family metallopeptidase</fullName>
    </submittedName>
</protein>
<dbReference type="InterPro" id="IPR011055">
    <property type="entry name" value="Dup_hybrid_motif"/>
</dbReference>
<gene>
    <name evidence="4" type="ORF">H9703_08305</name>
</gene>
<dbReference type="AlphaFoldDB" id="A0A9D2P892"/>
<dbReference type="SUPFAM" id="SSF51261">
    <property type="entry name" value="Duplicated hybrid motif"/>
    <property type="match status" value="1"/>
</dbReference>
<organism evidence="4 5">
    <name type="scientific">Candidatus Faecalibacterium faecigallinarum</name>
    <dbReference type="NCBI Taxonomy" id="2838577"/>
    <lineage>
        <taxon>Bacteria</taxon>
        <taxon>Bacillati</taxon>
        <taxon>Bacillota</taxon>
        <taxon>Clostridia</taxon>
        <taxon>Eubacteriales</taxon>
        <taxon>Oscillospiraceae</taxon>
        <taxon>Faecalibacterium</taxon>
    </lineage>
</organism>
<feature type="domain" description="M23ase beta-sheet core" evidence="3">
    <location>
        <begin position="98"/>
        <end position="192"/>
    </location>
</feature>
<evidence type="ECO:0000256" key="1">
    <source>
        <dbReference type="ARBA" id="ARBA00022729"/>
    </source>
</evidence>
<dbReference type="Pfam" id="PF01551">
    <property type="entry name" value="Peptidase_M23"/>
    <property type="match status" value="1"/>
</dbReference>
<reference evidence="4" key="1">
    <citation type="journal article" date="2021" name="PeerJ">
        <title>Extensive microbial diversity within the chicken gut microbiome revealed by metagenomics and culture.</title>
        <authorList>
            <person name="Gilroy R."/>
            <person name="Ravi A."/>
            <person name="Getino M."/>
            <person name="Pursley I."/>
            <person name="Horton D.L."/>
            <person name="Alikhan N.F."/>
            <person name="Baker D."/>
            <person name="Gharbi K."/>
            <person name="Hall N."/>
            <person name="Watson M."/>
            <person name="Adriaenssens E.M."/>
            <person name="Foster-Nyarko E."/>
            <person name="Jarju S."/>
            <person name="Secka A."/>
            <person name="Antonio M."/>
            <person name="Oren A."/>
            <person name="Chaudhuri R.R."/>
            <person name="La Ragione R."/>
            <person name="Hildebrand F."/>
            <person name="Pallen M.J."/>
        </authorList>
    </citation>
    <scope>NUCLEOTIDE SEQUENCE</scope>
    <source>
        <strain evidence="4">ChiSjej5B23-2810</strain>
    </source>
</reference>
<dbReference type="InterPro" id="IPR050570">
    <property type="entry name" value="Cell_wall_metabolism_enzyme"/>
</dbReference>
<proteinExistence type="predicted"/>
<evidence type="ECO:0000259" key="3">
    <source>
        <dbReference type="Pfam" id="PF01551"/>
    </source>
</evidence>
<evidence type="ECO:0000313" key="5">
    <source>
        <dbReference type="Proteomes" id="UP000823906"/>
    </source>
</evidence>
<dbReference type="GO" id="GO:0004222">
    <property type="term" value="F:metalloendopeptidase activity"/>
    <property type="evidence" value="ECO:0007669"/>
    <property type="project" value="TreeGrafter"/>
</dbReference>
<reference evidence="4" key="2">
    <citation type="submission" date="2021-04" db="EMBL/GenBank/DDBJ databases">
        <authorList>
            <person name="Gilroy R."/>
        </authorList>
    </citation>
    <scope>NUCLEOTIDE SEQUENCE</scope>
    <source>
        <strain evidence="4">ChiSjej5B23-2810</strain>
    </source>
</reference>
<sequence length="200" mass="21128">MKRYHWTKQKRTARPGAAGRRKGRLAALLCGLLLCAGAALALRACADPEAPAGCSLERLVPQEDAVFPVGTSGWNVSSGYGWRTDPFAENSPADAEDFHRGVDLACAEGTPVLAAMDGVVLAAGRSASYGNYIRLCHADGVETLYAHLQYLFARPGEVVRAGQVMGTAGQTGRATGPHLHFELLDRAVRCDPSALLGLPA</sequence>
<dbReference type="PANTHER" id="PTHR21666">
    <property type="entry name" value="PEPTIDASE-RELATED"/>
    <property type="match status" value="1"/>
</dbReference>